<organism evidence="5 6">
    <name type="scientific">Clavispora lusitaniae (strain ATCC 42720)</name>
    <name type="common">Yeast</name>
    <name type="synonym">Candida lusitaniae</name>
    <dbReference type="NCBI Taxonomy" id="306902"/>
    <lineage>
        <taxon>Eukaryota</taxon>
        <taxon>Fungi</taxon>
        <taxon>Dikarya</taxon>
        <taxon>Ascomycota</taxon>
        <taxon>Saccharomycotina</taxon>
        <taxon>Pichiomycetes</taxon>
        <taxon>Metschnikowiaceae</taxon>
        <taxon>Clavispora</taxon>
    </lineage>
</organism>
<dbReference type="VEuPathDB" id="FungiDB:CLUG_01234"/>
<accession>C4XZ52</accession>
<dbReference type="AlphaFoldDB" id="C4XZ52"/>
<protein>
    <recommendedName>
        <fullName evidence="4">Ketoreductase domain-containing protein</fullName>
    </recommendedName>
</protein>
<dbReference type="InParanoid" id="C4XZ52"/>
<feature type="domain" description="Ketoreductase" evidence="4">
    <location>
        <begin position="3"/>
        <end position="184"/>
    </location>
</feature>
<dbReference type="Gene3D" id="3.40.50.720">
    <property type="entry name" value="NAD(P)-binding Rossmann-like Domain"/>
    <property type="match status" value="1"/>
</dbReference>
<dbReference type="FunFam" id="3.40.50.720:FF:000281">
    <property type="entry name" value="Uncharacterized oxidoreductase YIR035C"/>
    <property type="match status" value="1"/>
</dbReference>
<dbReference type="STRING" id="306902.C4XZ52"/>
<comment type="similarity">
    <text evidence="1">Belongs to the short-chain dehydrogenases/reductases (SDR) family.</text>
</comment>
<dbReference type="Proteomes" id="UP000007703">
    <property type="component" value="Unassembled WGS sequence"/>
</dbReference>
<evidence type="ECO:0000256" key="2">
    <source>
        <dbReference type="ARBA" id="ARBA00022857"/>
    </source>
</evidence>
<reference evidence="5 6" key="1">
    <citation type="journal article" date="2009" name="Nature">
        <title>Evolution of pathogenicity and sexual reproduction in eight Candida genomes.</title>
        <authorList>
            <person name="Butler G."/>
            <person name="Rasmussen M.D."/>
            <person name="Lin M.F."/>
            <person name="Santos M.A."/>
            <person name="Sakthikumar S."/>
            <person name="Munro C.A."/>
            <person name="Rheinbay E."/>
            <person name="Grabherr M."/>
            <person name="Forche A."/>
            <person name="Reedy J.L."/>
            <person name="Agrafioti I."/>
            <person name="Arnaud M.B."/>
            <person name="Bates S."/>
            <person name="Brown A.J."/>
            <person name="Brunke S."/>
            <person name="Costanzo M.C."/>
            <person name="Fitzpatrick D.A."/>
            <person name="de Groot P.W."/>
            <person name="Harris D."/>
            <person name="Hoyer L.L."/>
            <person name="Hube B."/>
            <person name="Klis F.M."/>
            <person name="Kodira C."/>
            <person name="Lennard N."/>
            <person name="Logue M.E."/>
            <person name="Martin R."/>
            <person name="Neiman A.M."/>
            <person name="Nikolaou E."/>
            <person name="Quail M.A."/>
            <person name="Quinn J."/>
            <person name="Santos M.C."/>
            <person name="Schmitzberger F.F."/>
            <person name="Sherlock G."/>
            <person name="Shah P."/>
            <person name="Silverstein K.A."/>
            <person name="Skrzypek M.S."/>
            <person name="Soll D."/>
            <person name="Staggs R."/>
            <person name="Stansfield I."/>
            <person name="Stumpf M.P."/>
            <person name="Sudbery P.E."/>
            <person name="Srikantha T."/>
            <person name="Zeng Q."/>
            <person name="Berman J."/>
            <person name="Berriman M."/>
            <person name="Heitman J."/>
            <person name="Gow N.A."/>
            <person name="Lorenz M.C."/>
            <person name="Birren B.W."/>
            <person name="Kellis M."/>
            <person name="Cuomo C.A."/>
        </authorList>
    </citation>
    <scope>NUCLEOTIDE SEQUENCE [LARGE SCALE GENOMIC DNA]</scope>
    <source>
        <strain evidence="5 6">ATCC 42720</strain>
    </source>
</reference>
<dbReference type="EMBL" id="CH408077">
    <property type="protein sequence ID" value="EEQ37111.1"/>
    <property type="molecule type" value="Genomic_DNA"/>
</dbReference>
<dbReference type="PRINTS" id="PR00081">
    <property type="entry name" value="GDHRDH"/>
</dbReference>
<keyword evidence="2" id="KW-0521">NADP</keyword>
<dbReference type="PROSITE" id="PS00061">
    <property type="entry name" value="ADH_SHORT"/>
    <property type="match status" value="1"/>
</dbReference>
<dbReference type="KEGG" id="clu:CLUG_01234"/>
<evidence type="ECO:0000256" key="1">
    <source>
        <dbReference type="ARBA" id="ARBA00006484"/>
    </source>
</evidence>
<evidence type="ECO:0000259" key="4">
    <source>
        <dbReference type="SMART" id="SM00822"/>
    </source>
</evidence>
<dbReference type="GO" id="GO:0050664">
    <property type="term" value="F:oxidoreductase activity, acting on NAD(P)H, oxygen as acceptor"/>
    <property type="evidence" value="ECO:0007669"/>
    <property type="project" value="TreeGrafter"/>
</dbReference>
<dbReference type="PANTHER" id="PTHR43008:SF8">
    <property type="entry name" value="BENZIL REDUCTASE ((S)-BENZOIN FORMING) IRC24"/>
    <property type="match status" value="1"/>
</dbReference>
<gene>
    <name evidence="5" type="ORF">CLUG_01234</name>
</gene>
<dbReference type="FunCoup" id="C4XZ52">
    <property type="interactions" value="112"/>
</dbReference>
<dbReference type="PANTHER" id="PTHR43008">
    <property type="entry name" value="BENZIL REDUCTASE"/>
    <property type="match status" value="1"/>
</dbReference>
<dbReference type="OMA" id="SHVDEWR"/>
<dbReference type="HOGENOM" id="CLU_010194_2_11_1"/>
<keyword evidence="3" id="KW-0560">Oxidoreductase</keyword>
<dbReference type="OrthoDB" id="153074at2759"/>
<evidence type="ECO:0000313" key="5">
    <source>
        <dbReference type="EMBL" id="EEQ37111.1"/>
    </source>
</evidence>
<dbReference type="InterPro" id="IPR002347">
    <property type="entry name" value="SDR_fam"/>
</dbReference>
<dbReference type="Pfam" id="PF00106">
    <property type="entry name" value="adh_short"/>
    <property type="match status" value="1"/>
</dbReference>
<proteinExistence type="inferred from homology"/>
<dbReference type="InterPro" id="IPR036291">
    <property type="entry name" value="NAD(P)-bd_dom_sf"/>
</dbReference>
<dbReference type="SUPFAM" id="SSF51735">
    <property type="entry name" value="NAD(P)-binding Rossmann-fold domains"/>
    <property type="match status" value="1"/>
</dbReference>
<dbReference type="InterPro" id="IPR057326">
    <property type="entry name" value="KR_dom"/>
</dbReference>
<evidence type="ECO:0000313" key="6">
    <source>
        <dbReference type="Proteomes" id="UP000007703"/>
    </source>
</evidence>
<evidence type="ECO:0000256" key="3">
    <source>
        <dbReference type="ARBA" id="ARBA00023002"/>
    </source>
</evidence>
<sequence length="257" mass="27571">MSHTMILTGASRGIGASLARIYLSQSKDHNLVAVARTKDSLDQLAAEFGSRVVVVSGDVTDPEVSARAVREAISHFGVINSVVANAGVLDPVDTVAKADVSRWRRLYDINFFSVVDLVAAALPHLEKSHGRIVAVSSGACEKPYFGWCAYGSSKAALNHLMMSVAEENPNVGAISVAPGVVATSMQEDIREKFGANMTPESLQRFVDLHTNGKLSPPELPATVYTNLAVRGWTKEMNGKYFRVGDSALKTYEDSDSA</sequence>
<name>C4XZ52_CLAL4</name>
<dbReference type="InterPro" id="IPR020904">
    <property type="entry name" value="Sc_DH/Rdtase_CS"/>
</dbReference>
<dbReference type="SMART" id="SM00822">
    <property type="entry name" value="PKS_KR"/>
    <property type="match status" value="1"/>
</dbReference>